<organism evidence="3">
    <name type="scientific">uncultured Poseidoniia archaeon</name>
    <dbReference type="NCBI Taxonomy" id="1697135"/>
    <lineage>
        <taxon>Archaea</taxon>
        <taxon>Methanobacteriati</taxon>
        <taxon>Thermoplasmatota</taxon>
        <taxon>Candidatus Poseidoniia</taxon>
        <taxon>environmental samples</taxon>
    </lineage>
</organism>
<dbReference type="Gene3D" id="3.40.190.10">
    <property type="entry name" value="Periplasmic binding protein-like II"/>
    <property type="match status" value="4"/>
</dbReference>
<dbReference type="SMART" id="SM00094">
    <property type="entry name" value="TR_FER"/>
    <property type="match status" value="1"/>
</dbReference>
<reference evidence="3" key="2">
    <citation type="journal article" date="2015" name="ISME J.">
        <title>A new class of marine Euryarchaeota group II from the Mediterranean deep chlorophyll maximum.</title>
        <authorList>
            <person name="Martin-Cuadrado A.B."/>
            <person name="Garcia-Heredia I."/>
            <person name="Molto A.G."/>
            <person name="Lopez-Ubeda R."/>
            <person name="Kimes N."/>
            <person name="Lopez-Garcia P."/>
            <person name="Moreira D."/>
            <person name="Rodriguez-Valera F."/>
        </authorList>
    </citation>
    <scope>NUCLEOTIDE SEQUENCE</scope>
</reference>
<dbReference type="InterPro" id="IPR018195">
    <property type="entry name" value="Transferrin_Fe_BS"/>
</dbReference>
<dbReference type="SUPFAM" id="SSF53850">
    <property type="entry name" value="Periplasmic binding protein-like II"/>
    <property type="match status" value="2"/>
</dbReference>
<evidence type="ECO:0000256" key="1">
    <source>
        <dbReference type="ARBA" id="ARBA00022737"/>
    </source>
</evidence>
<evidence type="ECO:0000313" key="3">
    <source>
        <dbReference type="EMBL" id="ANV79400.1"/>
    </source>
</evidence>
<dbReference type="GO" id="GO:0005886">
    <property type="term" value="C:plasma membrane"/>
    <property type="evidence" value="ECO:0007669"/>
    <property type="project" value="TreeGrafter"/>
</dbReference>
<dbReference type="InterPro" id="IPR001156">
    <property type="entry name" value="Transferrin-like_dom"/>
</dbReference>
<dbReference type="PRINTS" id="PR00422">
    <property type="entry name" value="TRANSFERRIN"/>
</dbReference>
<proteinExistence type="predicted"/>
<dbReference type="AlphaFoldDB" id="A0A1B1TAV9"/>
<dbReference type="GO" id="GO:0006826">
    <property type="term" value="P:iron ion transport"/>
    <property type="evidence" value="ECO:0007669"/>
    <property type="project" value="TreeGrafter"/>
</dbReference>
<dbReference type="GO" id="GO:0005615">
    <property type="term" value="C:extracellular space"/>
    <property type="evidence" value="ECO:0007669"/>
    <property type="project" value="TreeGrafter"/>
</dbReference>
<dbReference type="PANTHER" id="PTHR11485:SF29">
    <property type="entry name" value="TRANSFERRIN 2"/>
    <property type="match status" value="1"/>
</dbReference>
<dbReference type="PROSITE" id="PS00206">
    <property type="entry name" value="TRANSFERRIN_LIKE_2"/>
    <property type="match status" value="1"/>
</dbReference>
<feature type="domain" description="Transferrin-like" evidence="2">
    <location>
        <begin position="45"/>
        <end position="353"/>
    </location>
</feature>
<dbReference type="PROSITE" id="PS51408">
    <property type="entry name" value="TRANSFERRIN_LIKE_4"/>
    <property type="match status" value="2"/>
</dbReference>
<sequence>MPKNGDLMNNKKLVSSLITMLFVTTALAGCVDNNEEEETLGSLVIAYEIQSDYENIDENPQQLADYFSEKLNYDVSLYSVDSEGAMIEALRFGNADIAIMDGGAAWVGWQQYGLDALGADLKNDGRTYYNAHAWVKADSEMASAHLDENPYTDPFALLSGKTSCHTGWLKSAGMLLPMGFLIGHGYANVIGDPNDVETIRNTIFEYFNENASIPDSGTPYYGYEGAIKCLSDGTGDVAFAKDSTVDIFCNNEDSSDNSEWCLPRDQYVALPAFGQSPSHPVMYNPQLIDSELLNQVTDILVEMGDDSDASMILNNVLNTPGIIATNATNHLGSYSSLISNIPGISAYYNDKFTINGTTSPTVDKVRIAYEVKADYENIDENPQLLADYLSDVLEIPVELYSVDSEGAIIEALRFGNADIAFMDGGAAWVGWKEYGLAAMAADQKSDGRTYYNAHAWVKADSEMAAAYLDDDPSTDPFSLLEGKTSCHTGWLKSAGMLLPMGYLIGNDYATVIGDGDDIASLRDTINGFFSSDASIPDSGTPYYGYSGAVKCLSDGTGDVAFAKDSTVDSYCGNDDSNQNEDWCLERDQYVALPTFGQAPSHPVMYNPQLLDIQTRTSVLNALMSLNYEMYVENYSVAGTTYTGCYDISVHVIDEDSPKNNCGDEILSNVLNTPGLIRVTSQDHLGSYSDLISNIPGISNYFSDKFEIEG</sequence>
<accession>A0A1B1TAV9</accession>
<dbReference type="PROSITE" id="PS51257">
    <property type="entry name" value="PROKAR_LIPOPROTEIN"/>
    <property type="match status" value="1"/>
</dbReference>
<name>A0A1B1TAV9_9ARCH</name>
<feature type="domain" description="Transferrin-like" evidence="2">
    <location>
        <begin position="371"/>
        <end position="692"/>
    </location>
</feature>
<dbReference type="Pfam" id="PF12974">
    <property type="entry name" value="Phosphonate-bd"/>
    <property type="match status" value="2"/>
</dbReference>
<evidence type="ECO:0000259" key="2">
    <source>
        <dbReference type="PROSITE" id="PS51408"/>
    </source>
</evidence>
<protein>
    <recommendedName>
        <fullName evidence="2">Transferrin-like domain-containing protein</fullName>
    </recommendedName>
</protein>
<dbReference type="PANTHER" id="PTHR11485">
    <property type="entry name" value="TRANSFERRIN"/>
    <property type="match status" value="1"/>
</dbReference>
<keyword evidence="1" id="KW-0677">Repeat</keyword>
<reference evidence="3" key="1">
    <citation type="submission" date="2014-11" db="EMBL/GenBank/DDBJ databases">
        <authorList>
            <person name="Zhu J."/>
            <person name="Qi W."/>
            <person name="Song R."/>
        </authorList>
    </citation>
    <scope>NUCLEOTIDE SEQUENCE</scope>
</reference>
<dbReference type="EMBL" id="KP211828">
    <property type="protein sequence ID" value="ANV79400.1"/>
    <property type="molecule type" value="Genomic_DNA"/>
</dbReference>